<protein>
    <recommendedName>
        <fullName evidence="5">Lipoprotein</fullName>
    </recommendedName>
</protein>
<organism evidence="3 4">
    <name type="scientific">Pendulispora rubella</name>
    <dbReference type="NCBI Taxonomy" id="2741070"/>
    <lineage>
        <taxon>Bacteria</taxon>
        <taxon>Pseudomonadati</taxon>
        <taxon>Myxococcota</taxon>
        <taxon>Myxococcia</taxon>
        <taxon>Myxococcales</taxon>
        <taxon>Sorangiineae</taxon>
        <taxon>Pendulisporaceae</taxon>
        <taxon>Pendulispora</taxon>
    </lineage>
</organism>
<name>A0ABZ2KXG5_9BACT</name>
<dbReference type="Proteomes" id="UP001374803">
    <property type="component" value="Chromosome"/>
</dbReference>
<evidence type="ECO:0008006" key="5">
    <source>
        <dbReference type="Google" id="ProtNLM"/>
    </source>
</evidence>
<keyword evidence="4" id="KW-1185">Reference proteome</keyword>
<evidence type="ECO:0000256" key="1">
    <source>
        <dbReference type="SAM" id="MobiDB-lite"/>
    </source>
</evidence>
<dbReference type="RefSeq" id="WP_394832809.1">
    <property type="nucleotide sequence ID" value="NZ_CP089929.1"/>
</dbReference>
<dbReference type="EMBL" id="CP089983">
    <property type="protein sequence ID" value="WXB03182.1"/>
    <property type="molecule type" value="Genomic_DNA"/>
</dbReference>
<feature type="signal peptide" evidence="2">
    <location>
        <begin position="1"/>
        <end position="22"/>
    </location>
</feature>
<accession>A0ABZ2KXG5</accession>
<sequence length="366" mass="40071">MKFNKKWWMLTSVVGIACSPMATGCSSDDVRENGSESTAVSPSALTPELQGVSTFRARAGAQAFLRDEPATANFERVRAAFAQRQPVAGKLGIYELEPVGDVAATLQRRAAELGIRGEVVKKLNHASIKDGVNELRIGERSGAERSLVTELFHQGPGTADSRSDDEYLQLANRRATVVGSTLPLADLYPYKIRRYKNAIAEGEAEPEVTTYQVAVAFNQSIDDLPVIGSGGKLVIHMTTDGQPVGHEFVIRKVKSTVKELDGSALTDPDTARAEVEARLARSGIDMSQYRAVRSEFGYQRLGRDNTQNVLAPHYGFYYEALDGVSRKLVEYVPALKDPTLRAIAERDTSANESRKAQRRQGATPRR</sequence>
<gene>
    <name evidence="3" type="ORF">LVJ94_40540</name>
</gene>
<keyword evidence="2" id="KW-0732">Signal</keyword>
<evidence type="ECO:0000256" key="2">
    <source>
        <dbReference type="SAM" id="SignalP"/>
    </source>
</evidence>
<dbReference type="PROSITE" id="PS51257">
    <property type="entry name" value="PROKAR_LIPOPROTEIN"/>
    <property type="match status" value="1"/>
</dbReference>
<evidence type="ECO:0000313" key="4">
    <source>
        <dbReference type="Proteomes" id="UP001374803"/>
    </source>
</evidence>
<proteinExistence type="predicted"/>
<reference evidence="3" key="1">
    <citation type="submission" date="2021-12" db="EMBL/GenBank/DDBJ databases">
        <title>Discovery of the Pendulisporaceae a myxobacterial family with distinct sporulation behavior and unique specialized metabolism.</title>
        <authorList>
            <person name="Garcia R."/>
            <person name="Popoff A."/>
            <person name="Bader C.D."/>
            <person name="Loehr J."/>
            <person name="Walesch S."/>
            <person name="Walt C."/>
            <person name="Boldt J."/>
            <person name="Bunk B."/>
            <person name="Haeckl F.J.F.P.J."/>
            <person name="Gunesch A.P."/>
            <person name="Birkelbach J."/>
            <person name="Nuebel U."/>
            <person name="Pietschmann T."/>
            <person name="Bach T."/>
            <person name="Mueller R."/>
        </authorList>
    </citation>
    <scope>NUCLEOTIDE SEQUENCE</scope>
    <source>
        <strain evidence="3">MSr11367</strain>
    </source>
</reference>
<evidence type="ECO:0000313" key="3">
    <source>
        <dbReference type="EMBL" id="WXB03182.1"/>
    </source>
</evidence>
<feature type="region of interest" description="Disordered" evidence="1">
    <location>
        <begin position="343"/>
        <end position="366"/>
    </location>
</feature>
<feature type="compositionally biased region" description="Basic and acidic residues" evidence="1">
    <location>
        <begin position="343"/>
        <end position="355"/>
    </location>
</feature>
<feature type="chain" id="PRO_5045585394" description="Lipoprotein" evidence="2">
    <location>
        <begin position="23"/>
        <end position="366"/>
    </location>
</feature>